<comment type="caution">
    <text evidence="3">The sequence shown here is derived from an EMBL/GenBank/DDBJ whole genome shotgun (WGS) entry which is preliminary data.</text>
</comment>
<dbReference type="EMBL" id="JAOANI010000015">
    <property type="protein sequence ID" value="MCT7359130.1"/>
    <property type="molecule type" value="Genomic_DNA"/>
</dbReference>
<dbReference type="InterPro" id="IPR002921">
    <property type="entry name" value="Fungal_lipase-type"/>
</dbReference>
<sequence length="288" mass="31668">MLRKLLTTTLLCCFLPVVQAAPDFAQLRIQAQLSGDTYLTDSEREAQLLQQDQTLIHQATLADSQVSYFLSQGNGVQTIAIRGTANLANVMVDLDIEFQPDERLGITLHNGFRSAAEAVFNDVRPRLVAGMPVQITGHSLGGAIAVVLAMYLKHDTAMQITQVITFGQPKVTNVTGADIYASIPLIRVVTQKDLVPLVPPLSPLQIKDLDVYWHMGEEIILLGGQQYSQTRGLKSMLRATKLSTALPDESNLQAHQIATYQTLIDELLQSAQEVPYQMEINLFGLSIN</sequence>
<proteinExistence type="predicted"/>
<accession>A0A9X2WF20</accession>
<dbReference type="CDD" id="cd00519">
    <property type="entry name" value="Lipase_3"/>
    <property type="match status" value="1"/>
</dbReference>
<name>A0A9X2WF20_9GAMM</name>
<evidence type="ECO:0000259" key="2">
    <source>
        <dbReference type="Pfam" id="PF01764"/>
    </source>
</evidence>
<dbReference type="InterPro" id="IPR029058">
    <property type="entry name" value="AB_hydrolase_fold"/>
</dbReference>
<feature type="signal peptide" evidence="1">
    <location>
        <begin position="1"/>
        <end position="20"/>
    </location>
</feature>
<keyword evidence="4" id="KW-1185">Reference proteome</keyword>
<evidence type="ECO:0000313" key="4">
    <source>
        <dbReference type="Proteomes" id="UP001147830"/>
    </source>
</evidence>
<dbReference type="InterPro" id="IPR051218">
    <property type="entry name" value="Sec_MonoDiacylglyc_Lipase"/>
</dbReference>
<dbReference type="Pfam" id="PF01764">
    <property type="entry name" value="Lipase_3"/>
    <property type="match status" value="1"/>
</dbReference>
<dbReference type="GO" id="GO:0006629">
    <property type="term" value="P:lipid metabolic process"/>
    <property type="evidence" value="ECO:0007669"/>
    <property type="project" value="InterPro"/>
</dbReference>
<gene>
    <name evidence="3" type="ORF">NYR02_08870</name>
</gene>
<feature type="chain" id="PRO_5040858611" evidence="1">
    <location>
        <begin position="21"/>
        <end position="288"/>
    </location>
</feature>
<dbReference type="RefSeq" id="WP_260976005.1">
    <property type="nucleotide sequence ID" value="NZ_JAOANI010000015.1"/>
</dbReference>
<evidence type="ECO:0000256" key="1">
    <source>
        <dbReference type="SAM" id="SignalP"/>
    </source>
</evidence>
<dbReference type="SUPFAM" id="SSF53474">
    <property type="entry name" value="alpha/beta-Hydrolases"/>
    <property type="match status" value="1"/>
</dbReference>
<dbReference type="AlphaFoldDB" id="A0A9X2WF20"/>
<evidence type="ECO:0000313" key="3">
    <source>
        <dbReference type="EMBL" id="MCT7359130.1"/>
    </source>
</evidence>
<organism evidence="3 4">
    <name type="scientific">Thalassolituus pacificus</name>
    <dbReference type="NCBI Taxonomy" id="2975440"/>
    <lineage>
        <taxon>Bacteria</taxon>
        <taxon>Pseudomonadati</taxon>
        <taxon>Pseudomonadota</taxon>
        <taxon>Gammaproteobacteria</taxon>
        <taxon>Oceanospirillales</taxon>
        <taxon>Oceanospirillaceae</taxon>
        <taxon>Thalassolituus</taxon>
    </lineage>
</organism>
<dbReference type="PANTHER" id="PTHR45856">
    <property type="entry name" value="ALPHA/BETA-HYDROLASES SUPERFAMILY PROTEIN"/>
    <property type="match status" value="1"/>
</dbReference>
<dbReference type="PANTHER" id="PTHR45856:SF24">
    <property type="entry name" value="FUNGAL LIPASE-LIKE DOMAIN-CONTAINING PROTEIN"/>
    <property type="match status" value="1"/>
</dbReference>
<feature type="domain" description="Fungal lipase-type" evidence="2">
    <location>
        <begin position="79"/>
        <end position="201"/>
    </location>
</feature>
<keyword evidence="1" id="KW-0732">Signal</keyword>
<dbReference type="Proteomes" id="UP001147830">
    <property type="component" value="Unassembled WGS sequence"/>
</dbReference>
<reference evidence="3" key="1">
    <citation type="journal article" date="2022" name="Front. Microbiol.">
        <title>Genome-based taxonomic rearrangement of Oceanobacter-related bacteria including the description of Thalassolituus hydrocarbonoclasticus sp. nov. and Thalassolituus pacificus sp. nov. and emended description of the genus Thalassolituus.</title>
        <authorList>
            <person name="Dong C."/>
            <person name="Wei L."/>
            <person name="Wang J."/>
            <person name="Lai Q."/>
            <person name="Huang Z."/>
            <person name="Shao Z."/>
        </authorList>
    </citation>
    <scope>NUCLEOTIDE SEQUENCE</scope>
    <source>
        <strain evidence="3">59MF3M-4</strain>
    </source>
</reference>
<reference evidence="3" key="2">
    <citation type="submission" date="2022-08" db="EMBL/GenBank/DDBJ databases">
        <authorList>
            <person name="Dong C."/>
        </authorList>
    </citation>
    <scope>NUCLEOTIDE SEQUENCE</scope>
    <source>
        <strain evidence="3">59MF3M-4</strain>
    </source>
</reference>
<protein>
    <submittedName>
        <fullName evidence="3">Lipase family protein</fullName>
    </submittedName>
</protein>
<dbReference type="Gene3D" id="3.40.50.1820">
    <property type="entry name" value="alpha/beta hydrolase"/>
    <property type="match status" value="1"/>
</dbReference>